<evidence type="ECO:0000256" key="1">
    <source>
        <dbReference type="SAM" id="MobiDB-lite"/>
    </source>
</evidence>
<dbReference type="EMBL" id="LGTL01000002">
    <property type="protein sequence ID" value="KPA84722.1"/>
    <property type="molecule type" value="Genomic_DNA"/>
</dbReference>
<dbReference type="OMA" id="VLYENEY"/>
<gene>
    <name evidence="2" type="ORF">ABB37_01223</name>
</gene>
<dbReference type="Proteomes" id="UP000037923">
    <property type="component" value="Unassembled WGS sequence"/>
</dbReference>
<dbReference type="Gene3D" id="3.40.1280.10">
    <property type="match status" value="1"/>
</dbReference>
<feature type="compositionally biased region" description="Low complexity" evidence="1">
    <location>
        <begin position="101"/>
        <end position="112"/>
    </location>
</feature>
<name>A0A0N0VH79_LEPPY</name>
<sequence length="674" mass="73368">MHRALLLLKQTLHPPRRTVPLAANPLTRWSRRIPQWRKLAGILTPVAVGLEGCHSAFNATNSIRTCLYFQTASPPAFLTADSWRLIEHVQTRCGTRDGLHTSSLSSSSSTTESARDTVEDDPFEGIASFGEDVFFGDRSAATGGENKRGDLPLVALENFTDRAQSLLHTRLPPALHDAPLRLVVGHENWGVRRSLLRPRERSSDATENADPLVADVVVYVPQYGTISSLNVVTSLGILLFYAFIDVHCPHSRPIYSATAVRHDSTSHHLLPNDTNSSEGELEVLRSQIQAYQDFFKKSLPTPSSSTQIHNSAATSDRSPPDSADLPSHDVHVNTTPRVDRRPIHPVFYQQDMNDIQQLQQSYRRMLLQFSGSTSPPVDGSTVAAVAQQTSPSFFGLSVLYENECDQRNFGGLLRNANAFLVDHVFYVGRRKYNVVGAVGSYHYTPPLYLGPLPDAASERGIAAARRPTSTADSDNVCCNDGDVAAAGKGWSASLKAKVDAMFLAKDRAALPPREWWLLDCGHRFLYDEAPTTTTDDAKRQSFGTANDAASGAAATKLCGSSPQSLQLYNALFLQGRVHSLCEAEAVLRDALCGGVVLVVPQEGKLPHAELMRLCNGVLTVLPTGSHYAELTALTAHNVEEPLIHPGHRGLPSQVASGIALQRLSAVLHPRLAAI</sequence>
<dbReference type="InterPro" id="IPR029028">
    <property type="entry name" value="Alpha/beta_knot_MTases"/>
</dbReference>
<proteinExistence type="predicted"/>
<dbReference type="EMBL" id="LGTL01000002">
    <property type="protein sequence ID" value="KPA84723.1"/>
    <property type="molecule type" value="Genomic_DNA"/>
</dbReference>
<dbReference type="RefSeq" id="XP_015663162.1">
    <property type="nucleotide sequence ID" value="XM_015797642.1"/>
</dbReference>
<organism evidence="2 3">
    <name type="scientific">Leptomonas pyrrhocoris</name>
    <name type="common">Firebug parasite</name>
    <dbReference type="NCBI Taxonomy" id="157538"/>
    <lineage>
        <taxon>Eukaryota</taxon>
        <taxon>Discoba</taxon>
        <taxon>Euglenozoa</taxon>
        <taxon>Kinetoplastea</taxon>
        <taxon>Metakinetoplastina</taxon>
        <taxon>Trypanosomatida</taxon>
        <taxon>Trypanosomatidae</taxon>
        <taxon>Leishmaniinae</taxon>
        <taxon>Leptomonas</taxon>
    </lineage>
</organism>
<feature type="compositionally biased region" description="Polar residues" evidence="1">
    <location>
        <begin position="300"/>
        <end position="317"/>
    </location>
</feature>
<comment type="caution">
    <text evidence="2">The sequence shown here is derived from an EMBL/GenBank/DDBJ whole genome shotgun (WGS) entry which is preliminary data.</text>
</comment>
<feature type="region of interest" description="Disordered" evidence="1">
    <location>
        <begin position="96"/>
        <end position="118"/>
    </location>
</feature>
<dbReference type="OrthoDB" id="239614at2759"/>
<feature type="compositionally biased region" description="Basic and acidic residues" evidence="1">
    <location>
        <begin position="326"/>
        <end position="336"/>
    </location>
</feature>
<dbReference type="InterPro" id="IPR029026">
    <property type="entry name" value="tRNA_m1G_MTases_N"/>
</dbReference>
<dbReference type="AlphaFoldDB" id="A0A0N0VH79"/>
<evidence type="ECO:0000313" key="2">
    <source>
        <dbReference type="EMBL" id="KPA84724.1"/>
    </source>
</evidence>
<dbReference type="GeneID" id="26901518"/>
<reference evidence="2 3" key="1">
    <citation type="submission" date="2015-07" db="EMBL/GenBank/DDBJ databases">
        <title>High-quality genome of monoxenous trypanosomatid Leptomonas pyrrhocoris.</title>
        <authorList>
            <person name="Flegontov P."/>
            <person name="Butenko A."/>
            <person name="Firsov S."/>
            <person name="Vlcek C."/>
            <person name="Logacheva M.D."/>
            <person name="Field M."/>
            <person name="Filatov D."/>
            <person name="Flegontova O."/>
            <person name="Gerasimov E."/>
            <person name="Jackson A.P."/>
            <person name="Kelly S."/>
            <person name="Opperdoes F."/>
            <person name="O'Reilly A."/>
            <person name="Votypka J."/>
            <person name="Yurchenko V."/>
            <person name="Lukes J."/>
        </authorList>
    </citation>
    <scope>NUCLEOTIDE SEQUENCE [LARGE SCALE GENOMIC DNA]</scope>
    <source>
        <strain evidence="2">H10</strain>
    </source>
</reference>
<dbReference type="SUPFAM" id="SSF75217">
    <property type="entry name" value="alpha/beta knot"/>
    <property type="match status" value="2"/>
</dbReference>
<dbReference type="RefSeq" id="XP_015663163.1">
    <property type="nucleotide sequence ID" value="XM_015797643.1"/>
</dbReference>
<dbReference type="PANTHER" id="PTHR43191">
    <property type="entry name" value="RRNA METHYLTRANSFERASE 3"/>
    <property type="match status" value="1"/>
</dbReference>
<feature type="region of interest" description="Disordered" evidence="1">
    <location>
        <begin position="299"/>
        <end position="336"/>
    </location>
</feature>
<accession>A0A0N0VH79</accession>
<dbReference type="RefSeq" id="XP_015663161.1">
    <property type="nucleotide sequence ID" value="XM_015797641.1"/>
</dbReference>
<dbReference type="PANTHER" id="PTHR43191:SF2">
    <property type="entry name" value="RRNA METHYLTRANSFERASE 3, MITOCHONDRIAL"/>
    <property type="match status" value="1"/>
</dbReference>
<evidence type="ECO:0008006" key="4">
    <source>
        <dbReference type="Google" id="ProtNLM"/>
    </source>
</evidence>
<dbReference type="EMBL" id="LGTL01000002">
    <property type="protein sequence ID" value="KPA84724.1"/>
    <property type="molecule type" value="Genomic_DNA"/>
</dbReference>
<evidence type="ECO:0000313" key="3">
    <source>
        <dbReference type="Proteomes" id="UP000037923"/>
    </source>
</evidence>
<protein>
    <recommendedName>
        <fullName evidence="4">tRNA/rRNA methyltransferase SpoU type domain-containing protein</fullName>
    </recommendedName>
</protein>
<keyword evidence="3" id="KW-1185">Reference proteome</keyword>
<dbReference type="InterPro" id="IPR051259">
    <property type="entry name" value="rRNA_Methyltransferase"/>
</dbReference>
<dbReference type="VEuPathDB" id="TriTrypDB:LpyrH10_02_1970"/>
<dbReference type="GO" id="GO:0003723">
    <property type="term" value="F:RNA binding"/>
    <property type="evidence" value="ECO:0007669"/>
    <property type="project" value="TreeGrafter"/>
</dbReference>